<feature type="transmembrane region" description="Helical" evidence="1">
    <location>
        <begin position="181"/>
        <end position="201"/>
    </location>
</feature>
<gene>
    <name evidence="2" type="ORF">RV15_GL002504</name>
</gene>
<keyword evidence="1" id="KW-0812">Transmembrane</keyword>
<evidence type="ECO:0000313" key="3">
    <source>
        <dbReference type="Proteomes" id="UP000183039"/>
    </source>
</evidence>
<dbReference type="AlphaFoldDB" id="A0AA91GDC7"/>
<dbReference type="EMBL" id="JXLC01000035">
    <property type="protein sequence ID" value="OJG85825.1"/>
    <property type="molecule type" value="Genomic_DNA"/>
</dbReference>
<evidence type="ECO:0000313" key="2">
    <source>
        <dbReference type="EMBL" id="OJG85825.1"/>
    </source>
</evidence>
<accession>A0AA91GDC7</accession>
<name>A0AA91GDC7_9ENTE</name>
<dbReference type="Proteomes" id="UP000183039">
    <property type="component" value="Unassembled WGS sequence"/>
</dbReference>
<sequence length="224" mass="26236">MKWGKIMNKEHFLIELKIYLKPLNSQQQALILNKYETIFEERLAEGDTEEQIAKSLGKPRGIAEEILQEFDISVPEKRIERDGWQEIQPVVNNDYYYEEELEHPYEDPYRSYERPHHNGFTRFCQIAGVLSFNFLFMFWIIFAFIMVFFAFWLVGVVFLFSPILGGISVFTGFNDGAMFQLFASIFLSGAGIVGLLILTPLTKFFGKCLQRYLQWNVRVLRGEV</sequence>
<dbReference type="Pfam" id="PF22564">
    <property type="entry name" value="HAAS"/>
    <property type="match status" value="1"/>
</dbReference>
<organism evidence="2 3">
    <name type="scientific">Enterococcus silesiacus</name>
    <dbReference type="NCBI Taxonomy" id="332949"/>
    <lineage>
        <taxon>Bacteria</taxon>
        <taxon>Bacillati</taxon>
        <taxon>Bacillota</taxon>
        <taxon>Bacilli</taxon>
        <taxon>Lactobacillales</taxon>
        <taxon>Enterococcaceae</taxon>
        <taxon>Enterococcus</taxon>
    </lineage>
</organism>
<proteinExistence type="predicted"/>
<keyword evidence="1" id="KW-0472">Membrane</keyword>
<evidence type="ECO:0008006" key="4">
    <source>
        <dbReference type="Google" id="ProtNLM"/>
    </source>
</evidence>
<feature type="transmembrane region" description="Helical" evidence="1">
    <location>
        <begin position="132"/>
        <end position="161"/>
    </location>
</feature>
<evidence type="ECO:0000256" key="1">
    <source>
        <dbReference type="SAM" id="Phobius"/>
    </source>
</evidence>
<comment type="caution">
    <text evidence="2">The sequence shown here is derived from an EMBL/GenBank/DDBJ whole genome shotgun (WGS) entry which is preliminary data.</text>
</comment>
<protein>
    <recommendedName>
        <fullName evidence="4">DUF1700 domain-containing protein</fullName>
    </recommendedName>
</protein>
<keyword evidence="1" id="KW-1133">Transmembrane helix</keyword>
<reference evidence="2 3" key="1">
    <citation type="submission" date="2014-12" db="EMBL/GenBank/DDBJ databases">
        <title>Draft genome sequences of 29 type strains of Enterococci.</title>
        <authorList>
            <person name="Zhong Z."/>
            <person name="Sun Z."/>
            <person name="Liu W."/>
            <person name="Zhang W."/>
            <person name="Zhang H."/>
        </authorList>
    </citation>
    <scope>NUCLEOTIDE SEQUENCE [LARGE SCALE GENOMIC DNA]</scope>
    <source>
        <strain evidence="2 3">DSM 22801</strain>
    </source>
</reference>